<dbReference type="EMBL" id="BDOQ01000001">
    <property type="protein sequence ID" value="GBG12524.1"/>
    <property type="molecule type" value="Genomic_DNA"/>
</dbReference>
<dbReference type="GO" id="GO:0032259">
    <property type="term" value="P:methylation"/>
    <property type="evidence" value="ECO:0007669"/>
    <property type="project" value="UniProtKB-KW"/>
</dbReference>
<protein>
    <submittedName>
        <fullName evidence="1">tRNA (Guanine-N(1)-)-methyltransferase</fullName>
    </submittedName>
</protein>
<reference evidence="1 2" key="1">
    <citation type="journal article" date="2018" name="Environ. Microbiol.">
        <title>Isolation and genomic characterization of Novimethylophilus kurashikiensis gen. nov. sp. nov., a new lanthanide-dependent methylotrophic species of Methylophilaceae.</title>
        <authorList>
            <person name="Lv H."/>
            <person name="Sahin N."/>
            <person name="Tani A."/>
        </authorList>
    </citation>
    <scope>NUCLEOTIDE SEQUENCE [LARGE SCALE GENOMIC DNA]</scope>
    <source>
        <strain evidence="1 2">La2-4</strain>
    </source>
</reference>
<evidence type="ECO:0000313" key="1">
    <source>
        <dbReference type="EMBL" id="GBG12524.1"/>
    </source>
</evidence>
<name>A0A2R5F7A8_9PROT</name>
<dbReference type="GO" id="GO:0008168">
    <property type="term" value="F:methyltransferase activity"/>
    <property type="evidence" value="ECO:0007669"/>
    <property type="project" value="UniProtKB-KW"/>
</dbReference>
<proteinExistence type="predicted"/>
<gene>
    <name evidence="1" type="ORF">NMK_0055</name>
</gene>
<sequence>MPLNLAIDKASTKDCATGTLKLPEIPDFPLVINLVNLTLGGKTSSHCLVSVEINGETIEHTVHQRRHVEDCRHVLSRLPFAPSSLFLERVLSPVVEELQAQLGIPIALPIAVRDPLTHLKALANAASAGLISLKQLENNLGL</sequence>
<organism evidence="1 2">
    <name type="scientific">Novimethylophilus kurashikiensis</name>
    <dbReference type="NCBI Taxonomy" id="1825523"/>
    <lineage>
        <taxon>Bacteria</taxon>
        <taxon>Pseudomonadati</taxon>
        <taxon>Pseudomonadota</taxon>
        <taxon>Betaproteobacteria</taxon>
        <taxon>Nitrosomonadales</taxon>
        <taxon>Methylophilaceae</taxon>
        <taxon>Novimethylophilus</taxon>
    </lineage>
</organism>
<keyword evidence="1" id="KW-0808">Transferase</keyword>
<comment type="caution">
    <text evidence="1">The sequence shown here is derived from an EMBL/GenBank/DDBJ whole genome shotgun (WGS) entry which is preliminary data.</text>
</comment>
<keyword evidence="2" id="KW-1185">Reference proteome</keyword>
<dbReference type="RefSeq" id="WP_109013759.1">
    <property type="nucleotide sequence ID" value="NZ_BDOQ01000001.1"/>
</dbReference>
<dbReference type="AlphaFoldDB" id="A0A2R5F7A8"/>
<keyword evidence="1" id="KW-0489">Methyltransferase</keyword>
<accession>A0A2R5F7A8</accession>
<evidence type="ECO:0000313" key="2">
    <source>
        <dbReference type="Proteomes" id="UP000245081"/>
    </source>
</evidence>
<dbReference type="Proteomes" id="UP000245081">
    <property type="component" value="Unassembled WGS sequence"/>
</dbReference>